<gene>
    <name evidence="1" type="ORF">COH52_03070</name>
</gene>
<dbReference type="AlphaFoldDB" id="A0A425B4E8"/>
<evidence type="ECO:0000313" key="1">
    <source>
        <dbReference type="EMBL" id="RQK80412.1"/>
    </source>
</evidence>
<evidence type="ECO:0000313" key="2">
    <source>
        <dbReference type="Proteomes" id="UP000283666"/>
    </source>
</evidence>
<sequence>MGIQFFEFQSFPINCLSIECLDSRLRGNDESIRTETCTASFPRKRESKLVRTETYRIKRFLRFHVLDSRLRGNDGF</sequence>
<protein>
    <recommendedName>
        <fullName evidence="3">PilS cassette</fullName>
    </recommendedName>
</protein>
<reference evidence="1 2" key="1">
    <citation type="submission" date="2017-09" db="EMBL/GenBank/DDBJ databases">
        <title>Phenotypic and genotypic characterization of Colombian isolates of Neisseria meningitidis recovered from invasive disease.</title>
        <authorList>
            <person name="Duarte C."/>
            <person name="Gabastou J.M."/>
            <person name="Moreno J."/>
        </authorList>
    </citation>
    <scope>NUCLEOTIDE SEQUENCE [LARGE SCALE GENOMIC DNA]</scope>
    <source>
        <strain evidence="1 2">INS-Nm1012</strain>
    </source>
</reference>
<comment type="caution">
    <text evidence="1">The sequence shown here is derived from an EMBL/GenBank/DDBJ whole genome shotgun (WGS) entry which is preliminary data.</text>
</comment>
<evidence type="ECO:0008006" key="3">
    <source>
        <dbReference type="Google" id="ProtNLM"/>
    </source>
</evidence>
<organism evidence="1 2">
    <name type="scientific">Neisseria meningitidis</name>
    <dbReference type="NCBI Taxonomy" id="487"/>
    <lineage>
        <taxon>Bacteria</taxon>
        <taxon>Pseudomonadati</taxon>
        <taxon>Pseudomonadota</taxon>
        <taxon>Betaproteobacteria</taxon>
        <taxon>Neisseriales</taxon>
        <taxon>Neisseriaceae</taxon>
        <taxon>Neisseria</taxon>
    </lineage>
</organism>
<proteinExistence type="predicted"/>
<accession>A0A425B4E8</accession>
<name>A0A425B4E8_NEIME</name>
<dbReference type="EMBL" id="NWZY01000005">
    <property type="protein sequence ID" value="RQK80412.1"/>
    <property type="molecule type" value="Genomic_DNA"/>
</dbReference>
<dbReference type="Proteomes" id="UP000283666">
    <property type="component" value="Unassembled WGS sequence"/>
</dbReference>